<feature type="non-terminal residue" evidence="2">
    <location>
        <position position="1"/>
    </location>
</feature>
<feature type="transmembrane region" description="Helical" evidence="1">
    <location>
        <begin position="85"/>
        <end position="105"/>
    </location>
</feature>
<dbReference type="AlphaFoldDB" id="A0A4Y2JVJ3"/>
<keyword evidence="1" id="KW-0812">Transmembrane</keyword>
<dbReference type="OrthoDB" id="60033at2759"/>
<protein>
    <submittedName>
        <fullName evidence="2">Guanylate cyclase 32E</fullName>
    </submittedName>
</protein>
<keyword evidence="3" id="KW-1185">Reference proteome</keyword>
<name>A0A4Y2JVJ3_ARAVE</name>
<sequence>AMGYMVYMDENGDAEGNYTLIARKPVPGVNGEYGLYPVGVFQLHENRSAVPVLQFISSIDWVAGFPPSDEPNCGFHGEKCVMWKLAVGVTGGLVLVLLVGILVAYKNWAYEQELDSLIWKIDYKDIQINECTPTTSIGRICRVRTIFLFSPHLI</sequence>
<dbReference type="InterPro" id="IPR028082">
    <property type="entry name" value="Peripla_BP_I"/>
</dbReference>
<dbReference type="Proteomes" id="UP000499080">
    <property type="component" value="Unassembled WGS sequence"/>
</dbReference>
<reference evidence="2 3" key="1">
    <citation type="journal article" date="2019" name="Sci. Rep.">
        <title>Orb-weaving spider Araneus ventricosus genome elucidates the spidroin gene catalogue.</title>
        <authorList>
            <person name="Kono N."/>
            <person name="Nakamura H."/>
            <person name="Ohtoshi R."/>
            <person name="Moran D.A.P."/>
            <person name="Shinohara A."/>
            <person name="Yoshida Y."/>
            <person name="Fujiwara M."/>
            <person name="Mori M."/>
            <person name="Tomita M."/>
            <person name="Arakawa K."/>
        </authorList>
    </citation>
    <scope>NUCLEOTIDE SEQUENCE [LARGE SCALE GENOMIC DNA]</scope>
</reference>
<accession>A0A4Y2JVJ3</accession>
<gene>
    <name evidence="2" type="primary">Gyc32E_2</name>
    <name evidence="2" type="ORF">AVEN_53879_1</name>
</gene>
<keyword evidence="1" id="KW-1133">Transmembrane helix</keyword>
<evidence type="ECO:0000313" key="2">
    <source>
        <dbReference type="EMBL" id="GBM93805.1"/>
    </source>
</evidence>
<comment type="caution">
    <text evidence="2">The sequence shown here is derived from an EMBL/GenBank/DDBJ whole genome shotgun (WGS) entry which is preliminary data.</text>
</comment>
<evidence type="ECO:0000313" key="3">
    <source>
        <dbReference type="Proteomes" id="UP000499080"/>
    </source>
</evidence>
<keyword evidence="1" id="KW-0472">Membrane</keyword>
<evidence type="ECO:0000256" key="1">
    <source>
        <dbReference type="SAM" id="Phobius"/>
    </source>
</evidence>
<dbReference type="SUPFAM" id="SSF53822">
    <property type="entry name" value="Periplasmic binding protein-like I"/>
    <property type="match status" value="1"/>
</dbReference>
<proteinExistence type="predicted"/>
<dbReference type="EMBL" id="BGPR01003907">
    <property type="protein sequence ID" value="GBM93805.1"/>
    <property type="molecule type" value="Genomic_DNA"/>
</dbReference>
<organism evidence="2 3">
    <name type="scientific">Araneus ventricosus</name>
    <name type="common">Orbweaver spider</name>
    <name type="synonym">Epeira ventricosa</name>
    <dbReference type="NCBI Taxonomy" id="182803"/>
    <lineage>
        <taxon>Eukaryota</taxon>
        <taxon>Metazoa</taxon>
        <taxon>Ecdysozoa</taxon>
        <taxon>Arthropoda</taxon>
        <taxon>Chelicerata</taxon>
        <taxon>Arachnida</taxon>
        <taxon>Araneae</taxon>
        <taxon>Araneomorphae</taxon>
        <taxon>Entelegynae</taxon>
        <taxon>Araneoidea</taxon>
        <taxon>Araneidae</taxon>
        <taxon>Araneus</taxon>
    </lineage>
</organism>